<dbReference type="EMBL" id="NFDL01000082">
    <property type="protein sequence ID" value="OTY39874.1"/>
    <property type="molecule type" value="Genomic_DNA"/>
</dbReference>
<dbReference type="AlphaFoldDB" id="A0A243B740"/>
<organism evidence="3 4">
    <name type="scientific">Bacillus thuringiensis serovar pingluonsis</name>
    <dbReference type="NCBI Taxonomy" id="180881"/>
    <lineage>
        <taxon>Bacteria</taxon>
        <taxon>Bacillati</taxon>
        <taxon>Bacillota</taxon>
        <taxon>Bacilli</taxon>
        <taxon>Bacillales</taxon>
        <taxon>Bacillaceae</taxon>
        <taxon>Bacillus</taxon>
        <taxon>Bacillus cereus group</taxon>
    </lineage>
</organism>
<dbReference type="InterPro" id="IPR029044">
    <property type="entry name" value="Nucleotide-diphossugar_trans"/>
</dbReference>
<dbReference type="SUPFAM" id="SSF53448">
    <property type="entry name" value="Nucleotide-diphospho-sugar transferases"/>
    <property type="match status" value="1"/>
</dbReference>
<evidence type="ECO:0000259" key="2">
    <source>
        <dbReference type="Pfam" id="PF00535"/>
    </source>
</evidence>
<dbReference type="PANTHER" id="PTHR22916">
    <property type="entry name" value="GLYCOSYLTRANSFERASE"/>
    <property type="match status" value="1"/>
</dbReference>
<dbReference type="Proteomes" id="UP000195089">
    <property type="component" value="Unassembled WGS sequence"/>
</dbReference>
<dbReference type="Pfam" id="PF00535">
    <property type="entry name" value="Glycos_transf_2"/>
    <property type="match status" value="1"/>
</dbReference>
<dbReference type="GO" id="GO:0016758">
    <property type="term" value="F:hexosyltransferase activity"/>
    <property type="evidence" value="ECO:0007669"/>
    <property type="project" value="UniProtKB-ARBA"/>
</dbReference>
<evidence type="ECO:0000313" key="4">
    <source>
        <dbReference type="Proteomes" id="UP000195089"/>
    </source>
</evidence>
<proteinExistence type="inferred from homology"/>
<reference evidence="3 4" key="1">
    <citation type="submission" date="2016-10" db="EMBL/GenBank/DDBJ databases">
        <title>Comparative genomics of Bacillus thuringiensis reveals a path to pathogens against multiple invertebrate hosts.</title>
        <authorList>
            <person name="Zheng J."/>
            <person name="Gao Q."/>
            <person name="Liu H."/>
            <person name="Peng D."/>
            <person name="Ruan L."/>
            <person name="Sun M."/>
        </authorList>
    </citation>
    <scope>NUCLEOTIDE SEQUENCE [LARGE SCALE GENOMIC DNA]</scope>
    <source>
        <strain evidence="3">BGSC 4BX1</strain>
    </source>
</reference>
<feature type="domain" description="Glycosyltransferase 2-like" evidence="2">
    <location>
        <begin position="39"/>
        <end position="146"/>
    </location>
</feature>
<evidence type="ECO:0000313" key="3">
    <source>
        <dbReference type="EMBL" id="OTY39874.1"/>
    </source>
</evidence>
<accession>A0A243B740</accession>
<evidence type="ECO:0000256" key="1">
    <source>
        <dbReference type="ARBA" id="ARBA00006739"/>
    </source>
</evidence>
<dbReference type="Gene3D" id="3.90.550.10">
    <property type="entry name" value="Spore Coat Polysaccharide Biosynthesis Protein SpsA, Chain A"/>
    <property type="match status" value="1"/>
</dbReference>
<comment type="similarity">
    <text evidence="1">Belongs to the glycosyltransferase 2 family.</text>
</comment>
<comment type="caution">
    <text evidence="3">The sequence shown here is derived from an EMBL/GenBank/DDBJ whole genome shotgun (WGS) entry which is preliminary data.</text>
</comment>
<dbReference type="InterPro" id="IPR001173">
    <property type="entry name" value="Glyco_trans_2-like"/>
</dbReference>
<name>A0A243B740_BACTU</name>
<protein>
    <recommendedName>
        <fullName evidence="2">Glycosyltransferase 2-like domain-containing protein</fullName>
    </recommendedName>
</protein>
<dbReference type="PANTHER" id="PTHR22916:SF3">
    <property type="entry name" value="UDP-GLCNAC:BETAGAL BETA-1,3-N-ACETYLGLUCOSAMINYLTRANSFERASE-LIKE PROTEIN 1"/>
    <property type="match status" value="1"/>
</dbReference>
<sequence>MFETFMIYICCTNPSILYFQFLIKMQKRSSLNMEQPLVSVLLPVTGNPTYLELALTSVLLQTYTNIEIIIRDSSATDEIQLLLEKNFLPYSSKIRYLKEPGYLSRSQVLQKMLQYANGTYINFIMEKDLFYPTKIERMMNYYMEDVAGDIKLVTCHSKKIDIHGNLNDNVNNDEISYKNDLKLDGVSGGDLVLKGNNFIGSLSVPLFRKKDLTQPFGCFAQNSFVKEIERASWLTLLSQGSFVLIADDLIFERVTTNREDKKVDISLIVDWVNFIKLGQQQGFLTNLTVKNAAIRRVVGWIDQLLEDKQNVLTLEERDEISEYKVNLNFLQEIN</sequence>
<gene>
    <name evidence="3" type="ORF">BK742_20995</name>
</gene>